<dbReference type="PROSITE" id="PS51011">
    <property type="entry name" value="ARID"/>
    <property type="match status" value="1"/>
</dbReference>
<feature type="domain" description="ARID" evidence="10">
    <location>
        <begin position="216"/>
        <end position="308"/>
    </location>
</feature>
<feature type="compositionally biased region" description="Low complexity" evidence="9">
    <location>
        <begin position="80"/>
        <end position="95"/>
    </location>
</feature>
<keyword evidence="2 8" id="KW-0805">Transcription regulation</keyword>
<evidence type="ECO:0000256" key="2">
    <source>
        <dbReference type="ARBA" id="ARBA00023015"/>
    </source>
</evidence>
<dbReference type="FunFam" id="1.10.150.60:FF:000007">
    <property type="entry name" value="AT-rich interactive domain-containing protein 3C"/>
    <property type="match status" value="1"/>
</dbReference>
<proteinExistence type="predicted"/>
<evidence type="ECO:0000256" key="7">
    <source>
        <dbReference type="ARBA" id="ARBA00065865"/>
    </source>
</evidence>
<feature type="region of interest" description="Disordered" evidence="9">
    <location>
        <begin position="215"/>
        <end position="236"/>
    </location>
</feature>
<gene>
    <name evidence="11" type="primary">Arid3a_1</name>
    <name evidence="11" type="ORF">PORRUF_R05429</name>
</gene>
<dbReference type="InterPro" id="IPR045147">
    <property type="entry name" value="ARI3A/B/C"/>
</dbReference>
<name>A0A7L4JFR4_9PASS</name>
<feature type="region of interest" description="Disordered" evidence="9">
    <location>
        <begin position="1"/>
        <end position="198"/>
    </location>
</feature>
<comment type="caution">
    <text evidence="11">The sequence shown here is derived from an EMBL/GenBank/DDBJ whole genome shotgun (WGS) entry which is preliminary data.</text>
</comment>
<accession>A0A7L4JFR4</accession>
<comment type="subunit">
    <text evidence="8">Homodimer.</text>
</comment>
<dbReference type="PANTHER" id="PTHR15348">
    <property type="entry name" value="AT-RICH INTERACTIVE DOMAIN-CONTAINING PROTEIN ARID DOMAIN- CONTAINING PROTEIN DEAD RINGER PROTEIN B-CELL REGULATOR OF IGH TRANSCRIPTION BRIGHT"/>
    <property type="match status" value="1"/>
</dbReference>
<evidence type="ECO:0000256" key="8">
    <source>
        <dbReference type="RuleBase" id="RU369100"/>
    </source>
</evidence>
<keyword evidence="5 8" id="KW-0539">Nucleus</keyword>
<dbReference type="PANTHER" id="PTHR15348:SF1">
    <property type="entry name" value="AT-RICH INTERACTIVE DOMAIN-CONTAINING PROTEIN 3A"/>
    <property type="match status" value="1"/>
</dbReference>
<dbReference type="Pfam" id="PF01388">
    <property type="entry name" value="ARID"/>
    <property type="match status" value="1"/>
</dbReference>
<dbReference type="AlphaFoldDB" id="A0A7L4JFR4"/>
<feature type="non-terminal residue" evidence="11">
    <location>
        <position position="380"/>
    </location>
</feature>
<dbReference type="SMART" id="SM01014">
    <property type="entry name" value="ARID"/>
    <property type="match status" value="1"/>
</dbReference>
<evidence type="ECO:0000259" key="10">
    <source>
        <dbReference type="PROSITE" id="PS51011"/>
    </source>
</evidence>
<feature type="compositionally biased region" description="Pro residues" evidence="9">
    <location>
        <begin position="40"/>
        <end position="53"/>
    </location>
</feature>
<sequence>MKLQAVMENLQRQQRARLQQALEARQQEQQQQPLRSTSPPAQPSQPPGLPPASTPARGRGQDPAPAPSEEGAEPESAHIQRAQMAALAAMRAAAAGLSHSPSPGLSDESQASEEEEEEEHGEEEEDGGGYQQEMGSEEEEDLSAEAVRAGPGSLLLRKPPAPQHYRGEPPRLPGGQERLPPSLGHAQPPPPAPDHGDWTYEEQFKQVWVLAAAPPHGVRKQHPRPALSSRRSPGTPVNRIPIMAKQVLDLYMLYTLVTEKGGLVEVINKKLWREITKGLSLPTSITSAAFTLRTQYMKYLYPYECEKRGLSNPNELQAAIDSNRREGRRQGFGSSLFAYSPGSTHGLLSSPKLPVPALGLASATNGGAITPGKKIKKGND</sequence>
<dbReference type="GO" id="GO:0006357">
    <property type="term" value="P:regulation of transcription by RNA polymerase II"/>
    <property type="evidence" value="ECO:0007669"/>
    <property type="project" value="InterPro"/>
</dbReference>
<evidence type="ECO:0000256" key="1">
    <source>
        <dbReference type="ARBA" id="ARBA00004123"/>
    </source>
</evidence>
<evidence type="ECO:0000313" key="12">
    <source>
        <dbReference type="Proteomes" id="UP000572837"/>
    </source>
</evidence>
<keyword evidence="4" id="KW-0804">Transcription</keyword>
<evidence type="ECO:0000256" key="3">
    <source>
        <dbReference type="ARBA" id="ARBA00023125"/>
    </source>
</evidence>
<dbReference type="InterPro" id="IPR036431">
    <property type="entry name" value="ARID_dom_sf"/>
</dbReference>
<dbReference type="EMBL" id="VZSW01002280">
    <property type="protein sequence ID" value="NXY38675.1"/>
    <property type="molecule type" value="Genomic_DNA"/>
</dbReference>
<dbReference type="InterPro" id="IPR001606">
    <property type="entry name" value="ARID_dom"/>
</dbReference>
<dbReference type="Gene3D" id="1.10.150.60">
    <property type="entry name" value="ARID DNA-binding domain"/>
    <property type="match status" value="1"/>
</dbReference>
<feature type="compositionally biased region" description="Polar residues" evidence="9">
    <location>
        <begin position="99"/>
        <end position="109"/>
    </location>
</feature>
<evidence type="ECO:0000256" key="9">
    <source>
        <dbReference type="SAM" id="MobiDB-lite"/>
    </source>
</evidence>
<evidence type="ECO:0000256" key="6">
    <source>
        <dbReference type="ARBA" id="ARBA00058617"/>
    </source>
</evidence>
<dbReference type="SMART" id="SM00501">
    <property type="entry name" value="BRIGHT"/>
    <property type="match status" value="1"/>
</dbReference>
<organism evidence="11 12">
    <name type="scientific">Pomatorhinus ruficollis</name>
    <name type="common">streak-breasted scimitar babbler</name>
    <dbReference type="NCBI Taxonomy" id="932028"/>
    <lineage>
        <taxon>Eukaryota</taxon>
        <taxon>Metazoa</taxon>
        <taxon>Chordata</taxon>
        <taxon>Craniata</taxon>
        <taxon>Vertebrata</taxon>
        <taxon>Euteleostomi</taxon>
        <taxon>Archelosauria</taxon>
        <taxon>Archosauria</taxon>
        <taxon>Dinosauria</taxon>
        <taxon>Saurischia</taxon>
        <taxon>Theropoda</taxon>
        <taxon>Coelurosauria</taxon>
        <taxon>Aves</taxon>
        <taxon>Neognathae</taxon>
        <taxon>Neoaves</taxon>
        <taxon>Telluraves</taxon>
        <taxon>Australaves</taxon>
        <taxon>Passeriformes</taxon>
        <taxon>Sylvioidea</taxon>
        <taxon>Timaliidae</taxon>
        <taxon>Pomatorhinus</taxon>
    </lineage>
</organism>
<feature type="non-terminal residue" evidence="11">
    <location>
        <position position="1"/>
    </location>
</feature>
<dbReference type="GO" id="GO:0003677">
    <property type="term" value="F:DNA binding"/>
    <property type="evidence" value="ECO:0007669"/>
    <property type="project" value="UniProtKB-UniRule"/>
</dbReference>
<evidence type="ECO:0000313" key="11">
    <source>
        <dbReference type="EMBL" id="NXY38675.1"/>
    </source>
</evidence>
<reference evidence="11 12" key="1">
    <citation type="submission" date="2020-02" db="EMBL/GenBank/DDBJ databases">
        <title>Bird 10,000 Genomes (B10K) Project - Family phase.</title>
        <authorList>
            <person name="Zhang G."/>
        </authorList>
    </citation>
    <scope>NUCLEOTIDE SEQUENCE [LARGE SCALE GENOMIC DNA]</scope>
    <source>
        <strain evidence="11">B10K-IZ-033-81</strain>
        <tissue evidence="11">Muscle</tissue>
    </source>
</reference>
<comment type="subcellular location">
    <subcellularLocation>
        <location evidence="1 8">Nucleus</location>
    </subcellularLocation>
</comment>
<feature type="compositionally biased region" description="Acidic residues" evidence="9">
    <location>
        <begin position="110"/>
        <end position="127"/>
    </location>
</feature>
<evidence type="ECO:0000256" key="5">
    <source>
        <dbReference type="ARBA" id="ARBA00023242"/>
    </source>
</evidence>
<dbReference type="GO" id="GO:0005634">
    <property type="term" value="C:nucleus"/>
    <property type="evidence" value="ECO:0007669"/>
    <property type="project" value="UniProtKB-SubCell"/>
</dbReference>
<comment type="subunit">
    <text evidence="7">Interacts (via REKLES DOMAIN) with NPM1; the interaction mediates ARID3C nuclear shuttling.</text>
</comment>
<dbReference type="SUPFAM" id="SSF46774">
    <property type="entry name" value="ARID-like"/>
    <property type="match status" value="1"/>
</dbReference>
<dbReference type="Proteomes" id="UP000572837">
    <property type="component" value="Unassembled WGS sequence"/>
</dbReference>
<keyword evidence="12" id="KW-1185">Reference proteome</keyword>
<comment type="function">
    <text evidence="6">Transcription factor involved in monocyte-to-macrophage differentiation. Forms a complex with NPM1 to translocate to the nucleus, acting as a transcription factor that promotes the expression of the genes involved in macrophage differentiation, such as STAT3, STAT1 and JUNB.</text>
</comment>
<keyword evidence="3 8" id="KW-0238">DNA-binding</keyword>
<protein>
    <recommendedName>
        <fullName evidence="8">AT-rich interactive domain-containing protein 3</fullName>
        <shortName evidence="8">ARID domain-containing protein</shortName>
    </recommendedName>
</protein>
<feature type="compositionally biased region" description="Low complexity" evidence="9">
    <location>
        <begin position="10"/>
        <end position="39"/>
    </location>
</feature>
<evidence type="ECO:0000256" key="4">
    <source>
        <dbReference type="ARBA" id="ARBA00023163"/>
    </source>
</evidence>